<reference evidence="2 3" key="1">
    <citation type="submission" date="2021-02" db="EMBL/GenBank/DDBJ databases">
        <title>De Novo genome assembly of isolated myxobacteria.</title>
        <authorList>
            <person name="Stevens D.C."/>
        </authorList>
    </citation>
    <scope>NUCLEOTIDE SEQUENCE [LARGE SCALE GENOMIC DNA]</scope>
    <source>
        <strain evidence="2 3">SCHIC003</strain>
    </source>
</reference>
<evidence type="ECO:0000256" key="1">
    <source>
        <dbReference type="SAM" id="MobiDB-lite"/>
    </source>
</evidence>
<protein>
    <recommendedName>
        <fullName evidence="4">Lipoprotein</fullName>
    </recommendedName>
</protein>
<feature type="compositionally biased region" description="Low complexity" evidence="1">
    <location>
        <begin position="133"/>
        <end position="165"/>
    </location>
</feature>
<gene>
    <name evidence="2" type="ORF">JY572_29935</name>
</gene>
<organism evidence="2 3">
    <name type="scientific">Myxococcus landrumensis</name>
    <dbReference type="NCBI Taxonomy" id="2813577"/>
    <lineage>
        <taxon>Bacteria</taxon>
        <taxon>Pseudomonadati</taxon>
        <taxon>Myxococcota</taxon>
        <taxon>Myxococcia</taxon>
        <taxon>Myxococcales</taxon>
        <taxon>Cystobacterineae</taxon>
        <taxon>Myxococcaceae</taxon>
        <taxon>Myxococcus</taxon>
    </lineage>
</organism>
<keyword evidence="3" id="KW-1185">Reference proteome</keyword>
<evidence type="ECO:0000313" key="3">
    <source>
        <dbReference type="Proteomes" id="UP000663090"/>
    </source>
</evidence>
<accession>A0ABX7N1F6</accession>
<feature type="region of interest" description="Disordered" evidence="1">
    <location>
        <begin position="133"/>
        <end position="175"/>
    </location>
</feature>
<evidence type="ECO:0008006" key="4">
    <source>
        <dbReference type="Google" id="ProtNLM"/>
    </source>
</evidence>
<dbReference type="EMBL" id="CP071091">
    <property type="protein sequence ID" value="QSQ12554.1"/>
    <property type="molecule type" value="Genomic_DNA"/>
</dbReference>
<proteinExistence type="predicted"/>
<name>A0ABX7N1F6_9BACT</name>
<dbReference type="Proteomes" id="UP000663090">
    <property type="component" value="Chromosome"/>
</dbReference>
<sequence length="175" mass="17639">MLPRPIVPSRPSGISMSLRRALLTVALTATSLLTACALRPTYKDLMATAAVADASAAQAPVVLRVVDGSGKPVKGARVRAGELRTRVNVVSDADGLVTLEPSAVLMKENPLVEVVLPKGVSTYRLEHVPAGQAAAEAPAATEPAPAAPAPAAETPAATTGSEPAPAQQPSATPGT</sequence>
<evidence type="ECO:0000313" key="2">
    <source>
        <dbReference type="EMBL" id="QSQ12554.1"/>
    </source>
</evidence>